<accession>A0A1G6LFH7</accession>
<sequence>MQWGQIKSLFILCFLVLNVFLVFQLIDRQEEELSFIPEPSREEELEFNIEGLDDLSEEQYEAPLVYAQSYEYNEVASNELSNLPNQQSVVINDTTLFSRFEEPVSMPSSEDSEFRELFNQMIYNGADYSFWKQFDQANLYVFVQEIEHPIFYNPNALLFVQTNDNGEIVQYIQTQLIESEEDDESLDAQNLIQQYDAVYRLYHNTNTLESGDEITDVHLGYHNLVSLQTGEQLLNPTWHIEVNEQIDHFINAIEGHDYPQNEDFVSDNMNEFINFLTRSNGDHTIFYQLEDEDEEDELIEEMYQDWLTVQENLTEVE</sequence>
<feature type="domain" description="Regulatory protein YycH-like" evidence="2">
    <location>
        <begin position="48"/>
        <end position="253"/>
    </location>
</feature>
<evidence type="ECO:0000259" key="2">
    <source>
        <dbReference type="Pfam" id="PF09648"/>
    </source>
</evidence>
<dbReference type="InterPro" id="IPR018604">
    <property type="entry name" value="YycI-like"/>
</dbReference>
<protein>
    <submittedName>
        <fullName evidence="3">Two-component signal transduction system YycFG, regulatory protein YycI</fullName>
    </submittedName>
</protein>
<evidence type="ECO:0000313" key="3">
    <source>
        <dbReference type="EMBL" id="SDC41981.1"/>
    </source>
</evidence>
<organism evidence="3 4">
    <name type="scientific">Pelagirhabdus alkalitolerans</name>
    <dbReference type="NCBI Taxonomy" id="1612202"/>
    <lineage>
        <taxon>Bacteria</taxon>
        <taxon>Bacillati</taxon>
        <taxon>Bacillota</taxon>
        <taxon>Bacilli</taxon>
        <taxon>Bacillales</taxon>
        <taxon>Bacillaceae</taxon>
        <taxon>Pelagirhabdus</taxon>
    </lineage>
</organism>
<proteinExistence type="predicted"/>
<dbReference type="AlphaFoldDB" id="A0A1G6LFH7"/>
<keyword evidence="1" id="KW-0472">Membrane</keyword>
<keyword evidence="4" id="KW-1185">Reference proteome</keyword>
<name>A0A1G6LFH7_9BACI</name>
<dbReference type="Pfam" id="PF09648">
    <property type="entry name" value="YycI"/>
    <property type="match status" value="1"/>
</dbReference>
<dbReference type="EMBL" id="FMYI01000008">
    <property type="protein sequence ID" value="SDC41981.1"/>
    <property type="molecule type" value="Genomic_DNA"/>
</dbReference>
<dbReference type="GO" id="GO:0016020">
    <property type="term" value="C:membrane"/>
    <property type="evidence" value="ECO:0007669"/>
    <property type="project" value="InterPro"/>
</dbReference>
<dbReference type="RefSeq" id="WP_090796451.1">
    <property type="nucleotide sequence ID" value="NZ_FMYI01000008.1"/>
</dbReference>
<dbReference type="STRING" id="1612202.SAMN05421734_10865"/>
<evidence type="ECO:0000313" key="4">
    <source>
        <dbReference type="Proteomes" id="UP000242949"/>
    </source>
</evidence>
<evidence type="ECO:0000256" key="1">
    <source>
        <dbReference type="SAM" id="Phobius"/>
    </source>
</evidence>
<keyword evidence="1" id="KW-1133">Transmembrane helix</keyword>
<dbReference type="OrthoDB" id="2388036at2"/>
<dbReference type="Gene3D" id="2.40.128.690">
    <property type="entry name" value="YycH protein, domain 3-like"/>
    <property type="match status" value="1"/>
</dbReference>
<dbReference type="Proteomes" id="UP000242949">
    <property type="component" value="Unassembled WGS sequence"/>
</dbReference>
<gene>
    <name evidence="3" type="ORF">SAMN05421734_10865</name>
</gene>
<reference evidence="4" key="1">
    <citation type="submission" date="2016-09" db="EMBL/GenBank/DDBJ databases">
        <authorList>
            <person name="Varghese N."/>
            <person name="Submissions S."/>
        </authorList>
    </citation>
    <scope>NUCLEOTIDE SEQUENCE [LARGE SCALE GENOMIC DNA]</scope>
    <source>
        <strain evidence="4">S5</strain>
    </source>
</reference>
<feature type="transmembrane region" description="Helical" evidence="1">
    <location>
        <begin position="6"/>
        <end position="26"/>
    </location>
</feature>
<keyword evidence="1" id="KW-0812">Transmembrane</keyword>